<dbReference type="Proteomes" id="UP000184513">
    <property type="component" value="Unassembled WGS sequence"/>
</dbReference>
<dbReference type="AlphaFoldDB" id="A0A1M7I9S3"/>
<keyword evidence="3" id="KW-1185">Reference proteome</keyword>
<keyword evidence="1" id="KW-1133">Transmembrane helix</keyword>
<sequence>MGEKKCPHCGEWSEWNQNLTDTCQHCGKTLGGADLDFQEKAAAQKKEREEQWIFYIKETDSDFVRAMKKTGNFFYTIYISIITFIAWLIAALPG</sequence>
<keyword evidence="1" id="KW-0812">Transmembrane</keyword>
<accession>A0A1M7I9S3</accession>
<feature type="transmembrane region" description="Helical" evidence="1">
    <location>
        <begin position="73"/>
        <end position="92"/>
    </location>
</feature>
<dbReference type="OrthoDB" id="772995at2"/>
<evidence type="ECO:0000313" key="2">
    <source>
        <dbReference type="EMBL" id="SHM37531.1"/>
    </source>
</evidence>
<keyword evidence="1" id="KW-0472">Membrane</keyword>
<dbReference type="RefSeq" id="WP_073090502.1">
    <property type="nucleotide sequence ID" value="NZ_FRCY01000001.1"/>
</dbReference>
<protein>
    <submittedName>
        <fullName evidence="2">Uncharacterized protein</fullName>
    </submittedName>
</protein>
<dbReference type="STRING" id="388280.SAMN04488057_101255"/>
<name>A0A1M7I9S3_9BACT</name>
<proteinExistence type="predicted"/>
<reference evidence="2 3" key="1">
    <citation type="submission" date="2016-11" db="EMBL/GenBank/DDBJ databases">
        <authorList>
            <person name="Jaros S."/>
            <person name="Januszkiewicz K."/>
            <person name="Wedrychowicz H."/>
        </authorList>
    </citation>
    <scope>NUCLEOTIDE SEQUENCE [LARGE SCALE GENOMIC DNA]</scope>
    <source>
        <strain evidence="2 3">CGMCC 1.6102</strain>
    </source>
</reference>
<evidence type="ECO:0000256" key="1">
    <source>
        <dbReference type="SAM" id="Phobius"/>
    </source>
</evidence>
<evidence type="ECO:0000313" key="3">
    <source>
        <dbReference type="Proteomes" id="UP000184513"/>
    </source>
</evidence>
<gene>
    <name evidence="2" type="ORF">SAMN04488057_101255</name>
</gene>
<organism evidence="2 3">
    <name type="scientific">Cyclobacterium lianum</name>
    <dbReference type="NCBI Taxonomy" id="388280"/>
    <lineage>
        <taxon>Bacteria</taxon>
        <taxon>Pseudomonadati</taxon>
        <taxon>Bacteroidota</taxon>
        <taxon>Cytophagia</taxon>
        <taxon>Cytophagales</taxon>
        <taxon>Cyclobacteriaceae</taxon>
        <taxon>Cyclobacterium</taxon>
    </lineage>
</organism>
<dbReference type="EMBL" id="FRCY01000001">
    <property type="protein sequence ID" value="SHM37531.1"/>
    <property type="molecule type" value="Genomic_DNA"/>
</dbReference>